<comment type="caution">
    <text evidence="15">The sequence shown here is derived from an EMBL/GenBank/DDBJ whole genome shotgun (WGS) entry which is preliminary data.</text>
</comment>
<accession>A0A101HQM4</accession>
<name>A0A101HQM4_9FIRM</name>
<evidence type="ECO:0000313" key="15">
    <source>
        <dbReference type="EMBL" id="KUK81288.1"/>
    </source>
</evidence>
<dbReference type="EMBL" id="LGGS01000162">
    <property type="protein sequence ID" value="KUK81288.1"/>
    <property type="molecule type" value="Genomic_DNA"/>
</dbReference>
<feature type="binding site" evidence="10 13">
    <location>
        <position position="68"/>
    </location>
    <ligand>
        <name>a divalent metal cation</name>
        <dbReference type="ChEBI" id="CHEBI:60240"/>
    </ligand>
</feature>
<dbReference type="GO" id="GO:0046872">
    <property type="term" value="F:metal ion binding"/>
    <property type="evidence" value="ECO:0007669"/>
    <property type="project" value="UniProtKB-UniRule"/>
</dbReference>
<comment type="cofactor">
    <cofactor evidence="2">
        <name>Mn(2+)</name>
        <dbReference type="ChEBI" id="CHEBI:29035"/>
    </cofactor>
</comment>
<proteinExistence type="inferred from homology"/>
<dbReference type="InterPro" id="IPR013785">
    <property type="entry name" value="Aldolase_TIM"/>
</dbReference>
<dbReference type="Pfam" id="PF00834">
    <property type="entry name" value="Ribul_P_3_epim"/>
    <property type="match status" value="1"/>
</dbReference>
<dbReference type="NCBIfam" id="TIGR01163">
    <property type="entry name" value="rpe"/>
    <property type="match status" value="1"/>
</dbReference>
<dbReference type="PATRIC" id="fig|110500.4.peg.142"/>
<feature type="binding site" evidence="10 13">
    <location>
        <position position="35"/>
    </location>
    <ligand>
        <name>a divalent metal cation</name>
        <dbReference type="ChEBI" id="CHEBI:60240"/>
    </ligand>
</feature>
<evidence type="ECO:0000313" key="16">
    <source>
        <dbReference type="Proteomes" id="UP000054705"/>
    </source>
</evidence>
<feature type="binding site" evidence="10 14">
    <location>
        <position position="68"/>
    </location>
    <ligand>
        <name>substrate</name>
    </ligand>
</feature>
<evidence type="ECO:0000256" key="6">
    <source>
        <dbReference type="ARBA" id="ARBA00009541"/>
    </source>
</evidence>
<dbReference type="HAMAP" id="MF_02227">
    <property type="entry name" value="RPE"/>
    <property type="match status" value="1"/>
</dbReference>
<dbReference type="AlphaFoldDB" id="A0A101HQM4"/>
<comment type="cofactor">
    <cofactor evidence="10 13">
        <name>a divalent metal cation</name>
        <dbReference type="ChEBI" id="CHEBI:60240"/>
    </cofactor>
    <text evidence="10 13">Binds 1 divalent metal cation per subunit.</text>
</comment>
<dbReference type="InterPro" id="IPR000056">
    <property type="entry name" value="Ribul_P_3_epim-like"/>
</dbReference>
<comment type="function">
    <text evidence="10">Catalyzes the reversible epimerization of D-ribulose 5-phosphate to D-xylulose 5-phosphate.</text>
</comment>
<evidence type="ECO:0000256" key="3">
    <source>
        <dbReference type="ARBA" id="ARBA00001941"/>
    </source>
</evidence>
<keyword evidence="8 10" id="KW-0479">Metal-binding</keyword>
<dbReference type="PANTHER" id="PTHR11749">
    <property type="entry name" value="RIBULOSE-5-PHOSPHATE-3-EPIMERASE"/>
    <property type="match status" value="1"/>
</dbReference>
<evidence type="ECO:0000256" key="5">
    <source>
        <dbReference type="ARBA" id="ARBA00001954"/>
    </source>
</evidence>
<evidence type="ECO:0000256" key="2">
    <source>
        <dbReference type="ARBA" id="ARBA00001936"/>
    </source>
</evidence>
<comment type="similarity">
    <text evidence="6 10 11">Belongs to the ribulose-phosphate 3-epimerase family.</text>
</comment>
<gene>
    <name evidence="10" type="primary">rpe</name>
    <name evidence="15" type="ORF">XD97_0687</name>
</gene>
<comment type="cofactor">
    <cofactor evidence="4">
        <name>Zn(2+)</name>
        <dbReference type="ChEBI" id="CHEBI:29105"/>
    </cofactor>
</comment>
<evidence type="ECO:0000256" key="14">
    <source>
        <dbReference type="PIRSR" id="PIRSR001461-3"/>
    </source>
</evidence>
<dbReference type="SUPFAM" id="SSF51366">
    <property type="entry name" value="Ribulose-phoshate binding barrel"/>
    <property type="match status" value="1"/>
</dbReference>
<evidence type="ECO:0000256" key="7">
    <source>
        <dbReference type="ARBA" id="ARBA00013188"/>
    </source>
</evidence>
<dbReference type="PROSITE" id="PS01086">
    <property type="entry name" value="RIBUL_P_3_EPIMER_2"/>
    <property type="match status" value="1"/>
</dbReference>
<keyword evidence="13" id="KW-0862">Zinc</keyword>
<dbReference type="PROSITE" id="PS01085">
    <property type="entry name" value="RIBUL_P_3_EPIMER_1"/>
    <property type="match status" value="1"/>
</dbReference>
<comment type="catalytic activity">
    <reaction evidence="1 10 11">
        <text>D-ribulose 5-phosphate = D-xylulose 5-phosphate</text>
        <dbReference type="Rhea" id="RHEA:13677"/>
        <dbReference type="ChEBI" id="CHEBI:57737"/>
        <dbReference type="ChEBI" id="CHEBI:58121"/>
        <dbReference type="EC" id="5.1.3.1"/>
    </reaction>
</comment>
<feature type="binding site" evidence="10 14">
    <location>
        <begin position="144"/>
        <end position="147"/>
    </location>
    <ligand>
        <name>substrate</name>
    </ligand>
</feature>
<keyword evidence="9 10" id="KW-0413">Isomerase</keyword>
<evidence type="ECO:0000256" key="4">
    <source>
        <dbReference type="ARBA" id="ARBA00001947"/>
    </source>
</evidence>
<organism evidence="15 16">
    <name type="scientific">Pelotomaculum thermopropionicum</name>
    <dbReference type="NCBI Taxonomy" id="110500"/>
    <lineage>
        <taxon>Bacteria</taxon>
        <taxon>Bacillati</taxon>
        <taxon>Bacillota</taxon>
        <taxon>Clostridia</taxon>
        <taxon>Eubacteriales</taxon>
        <taxon>Desulfotomaculaceae</taxon>
        <taxon>Pelotomaculum</taxon>
    </lineage>
</organism>
<evidence type="ECO:0000256" key="12">
    <source>
        <dbReference type="PIRSR" id="PIRSR001461-1"/>
    </source>
</evidence>
<dbReference type="GO" id="GO:0019323">
    <property type="term" value="P:pentose catabolic process"/>
    <property type="evidence" value="ECO:0007669"/>
    <property type="project" value="UniProtKB-UniRule"/>
</dbReference>
<evidence type="ECO:0000256" key="9">
    <source>
        <dbReference type="ARBA" id="ARBA00023235"/>
    </source>
</evidence>
<dbReference type="FunFam" id="3.20.20.70:FF:000004">
    <property type="entry name" value="Ribulose-phosphate 3-epimerase"/>
    <property type="match status" value="1"/>
</dbReference>
<feature type="binding site" evidence="10 13">
    <location>
        <position position="177"/>
    </location>
    <ligand>
        <name>a divalent metal cation</name>
        <dbReference type="ChEBI" id="CHEBI:60240"/>
    </ligand>
</feature>
<comment type="cofactor">
    <cofactor evidence="3">
        <name>Co(2+)</name>
        <dbReference type="ChEBI" id="CHEBI:48828"/>
    </cofactor>
</comment>
<dbReference type="PIRSF" id="PIRSF001461">
    <property type="entry name" value="RPE"/>
    <property type="match status" value="1"/>
</dbReference>
<evidence type="ECO:0000256" key="13">
    <source>
        <dbReference type="PIRSR" id="PIRSR001461-2"/>
    </source>
</evidence>
<feature type="binding site" evidence="10 14">
    <location>
        <position position="10"/>
    </location>
    <ligand>
        <name>substrate</name>
    </ligand>
</feature>
<reference evidence="16" key="1">
    <citation type="journal article" date="2015" name="MBio">
        <title>Genome-Resolved Metagenomic Analysis Reveals Roles for Candidate Phyla and Other Microbial Community Members in Biogeochemical Transformations in Oil Reservoirs.</title>
        <authorList>
            <person name="Hu P."/>
            <person name="Tom L."/>
            <person name="Singh A."/>
            <person name="Thomas B.C."/>
            <person name="Baker B.J."/>
            <person name="Piceno Y.M."/>
            <person name="Andersen G.L."/>
            <person name="Banfield J.F."/>
        </authorList>
    </citation>
    <scope>NUCLEOTIDE SEQUENCE [LARGE SCALE GENOMIC DNA]</scope>
</reference>
<feature type="binding site" evidence="10">
    <location>
        <begin position="177"/>
        <end position="179"/>
    </location>
    <ligand>
        <name>substrate</name>
    </ligand>
</feature>
<feature type="active site" description="Proton acceptor" evidence="10 12">
    <location>
        <position position="37"/>
    </location>
</feature>
<dbReference type="GO" id="GO:0004750">
    <property type="term" value="F:D-ribulose-phosphate 3-epimerase activity"/>
    <property type="evidence" value="ECO:0007669"/>
    <property type="project" value="UniProtKB-UniRule"/>
</dbReference>
<dbReference type="GO" id="GO:0006098">
    <property type="term" value="P:pentose-phosphate shunt"/>
    <property type="evidence" value="ECO:0007669"/>
    <property type="project" value="UniProtKB-UniRule"/>
</dbReference>
<dbReference type="GO" id="GO:0005737">
    <property type="term" value="C:cytoplasm"/>
    <property type="evidence" value="ECO:0007669"/>
    <property type="project" value="UniProtKB-ARBA"/>
</dbReference>
<keyword evidence="13" id="KW-0170">Cobalt</keyword>
<dbReference type="Gene3D" id="3.20.20.70">
    <property type="entry name" value="Aldolase class I"/>
    <property type="match status" value="1"/>
</dbReference>
<keyword evidence="13" id="KW-0464">Manganese</keyword>
<comment type="pathway">
    <text evidence="10">Carbohydrate degradation.</text>
</comment>
<dbReference type="Proteomes" id="UP000054705">
    <property type="component" value="Unassembled WGS sequence"/>
</dbReference>
<feature type="active site" description="Proton donor" evidence="10 12">
    <location>
        <position position="177"/>
    </location>
</feature>
<dbReference type="CDD" id="cd00429">
    <property type="entry name" value="RPE"/>
    <property type="match status" value="1"/>
</dbReference>
<feature type="binding site" evidence="10 14">
    <location>
        <begin position="199"/>
        <end position="200"/>
    </location>
    <ligand>
        <name>substrate</name>
    </ligand>
</feature>
<dbReference type="NCBIfam" id="NF004076">
    <property type="entry name" value="PRK05581.1-4"/>
    <property type="match status" value="1"/>
</dbReference>
<evidence type="ECO:0000256" key="11">
    <source>
        <dbReference type="PIRNR" id="PIRNR001461"/>
    </source>
</evidence>
<feature type="binding site" evidence="10 13">
    <location>
        <position position="37"/>
    </location>
    <ligand>
        <name>a divalent metal cation</name>
        <dbReference type="ChEBI" id="CHEBI:60240"/>
    </ligand>
</feature>
<sequence>MITLVKLAPSILSANFAALQEDVLKAEKAGAEYLHVDVMDGHFVPNITIGPPVVKALRPGSGMCFDVHLMIEHPEVFVEQFINAGADLVTVHVEAAGHLHRTLSLIREKGALAGVALNPATSPTFIEYILPLVDLVLLMTVNPGFGGQKFIPEMLPKIRAVRKMLDADGSGAELQVDGGINIDTAKAVTEAGATVLVAGSAVFGGGDIFSAVQKLKHAATGGWAK</sequence>
<feature type="binding site" evidence="14">
    <location>
        <position position="179"/>
    </location>
    <ligand>
        <name>substrate</name>
    </ligand>
</feature>
<dbReference type="InterPro" id="IPR011060">
    <property type="entry name" value="RibuloseP-bd_barrel"/>
</dbReference>
<keyword evidence="10 11" id="KW-0119">Carbohydrate metabolism</keyword>
<protein>
    <recommendedName>
        <fullName evidence="7 10">Ribulose-phosphate 3-epimerase</fullName>
        <ecNumber evidence="7 10">5.1.3.1</ecNumber>
    </recommendedName>
</protein>
<comment type="cofactor">
    <cofactor evidence="5">
        <name>Fe(2+)</name>
        <dbReference type="ChEBI" id="CHEBI:29033"/>
    </cofactor>
</comment>
<evidence type="ECO:0000256" key="8">
    <source>
        <dbReference type="ARBA" id="ARBA00022723"/>
    </source>
</evidence>
<dbReference type="InterPro" id="IPR026019">
    <property type="entry name" value="Ribul_P_3_epim"/>
</dbReference>
<evidence type="ECO:0000256" key="1">
    <source>
        <dbReference type="ARBA" id="ARBA00001782"/>
    </source>
</evidence>
<dbReference type="EC" id="5.1.3.1" evidence="7 10"/>
<evidence type="ECO:0000256" key="10">
    <source>
        <dbReference type="HAMAP-Rule" id="MF_02227"/>
    </source>
</evidence>